<dbReference type="SUPFAM" id="SSF53167">
    <property type="entry name" value="Purine and uridine phosphorylases"/>
    <property type="match status" value="1"/>
</dbReference>
<keyword evidence="1" id="KW-0677">Repeat</keyword>
<evidence type="ECO:0000313" key="4">
    <source>
        <dbReference type="Proteomes" id="UP000756346"/>
    </source>
</evidence>
<feature type="non-terminal residue" evidence="3">
    <location>
        <position position="1"/>
    </location>
</feature>
<dbReference type="InterPro" id="IPR035994">
    <property type="entry name" value="Nucleoside_phosphorylase_sf"/>
</dbReference>
<dbReference type="Gene3D" id="3.40.50.300">
    <property type="entry name" value="P-loop containing nucleotide triphosphate hydrolases"/>
    <property type="match status" value="1"/>
</dbReference>
<dbReference type="PANTHER" id="PTHR10039">
    <property type="entry name" value="AMELOGENIN"/>
    <property type="match status" value="1"/>
</dbReference>
<sequence length="379" mass="42873">MEAAGLKHDFPSLVVRGICDYADSHKRKEWQDYAAATAAAFAKKFLLHSAPAVPSQPFTRALGAVEKVPQPPKSELALRQELLESLSFEQIDARYEDISEPHDETCAWIIESLAYRDWLDATRHFAHHGFLWIRGKAGVGKSTIMKYLFETTQSNAETNDLVLAFFFHARGNDLEKSTTGMYRSLLLQLLKAVPDLQAILDSHSGCDWTANRLHRLLSKAVAKLGPRRLTLFIDALDECGEEEGLAMVKRFQMQARDAFASAVTFRICFSSRPYPVVDMRKGIQIVLEEQFGHAQDLSRYVRAELSSWPGTVRDDLIQNIISKANSVFLWAVLVVNLLSQDWRHGRTDATRIQERLERLPPQLSDLFREIIQGGSDSNE</sequence>
<dbReference type="AlphaFoldDB" id="A0A9P9BKR5"/>
<proteinExistence type="predicted"/>
<dbReference type="InterPro" id="IPR007111">
    <property type="entry name" value="NACHT_NTPase"/>
</dbReference>
<feature type="domain" description="NACHT" evidence="2">
    <location>
        <begin position="129"/>
        <end position="238"/>
    </location>
</feature>
<evidence type="ECO:0000259" key="2">
    <source>
        <dbReference type="PROSITE" id="PS50837"/>
    </source>
</evidence>
<dbReference type="PANTHER" id="PTHR10039:SF5">
    <property type="entry name" value="NACHT DOMAIN-CONTAINING PROTEIN"/>
    <property type="match status" value="1"/>
</dbReference>
<organism evidence="3 4">
    <name type="scientific">Microdochium trichocladiopsis</name>
    <dbReference type="NCBI Taxonomy" id="1682393"/>
    <lineage>
        <taxon>Eukaryota</taxon>
        <taxon>Fungi</taxon>
        <taxon>Dikarya</taxon>
        <taxon>Ascomycota</taxon>
        <taxon>Pezizomycotina</taxon>
        <taxon>Sordariomycetes</taxon>
        <taxon>Xylariomycetidae</taxon>
        <taxon>Xylariales</taxon>
        <taxon>Microdochiaceae</taxon>
        <taxon>Microdochium</taxon>
    </lineage>
</organism>
<dbReference type="GO" id="GO:0003824">
    <property type="term" value="F:catalytic activity"/>
    <property type="evidence" value="ECO:0007669"/>
    <property type="project" value="InterPro"/>
</dbReference>
<gene>
    <name evidence="3" type="ORF">B0I36DRAFT_424837</name>
</gene>
<dbReference type="GO" id="GO:0009116">
    <property type="term" value="P:nucleoside metabolic process"/>
    <property type="evidence" value="ECO:0007669"/>
    <property type="project" value="InterPro"/>
</dbReference>
<dbReference type="InterPro" id="IPR056884">
    <property type="entry name" value="NPHP3-like_N"/>
</dbReference>
<dbReference type="GeneID" id="70191846"/>
<dbReference type="RefSeq" id="XP_046007078.1">
    <property type="nucleotide sequence ID" value="XM_046162300.1"/>
</dbReference>
<dbReference type="EMBL" id="JAGTJQ010000010">
    <property type="protein sequence ID" value="KAH7020877.1"/>
    <property type="molecule type" value="Genomic_DNA"/>
</dbReference>
<name>A0A9P9BKR5_9PEZI</name>
<dbReference type="InterPro" id="IPR027417">
    <property type="entry name" value="P-loop_NTPase"/>
</dbReference>
<dbReference type="Proteomes" id="UP000756346">
    <property type="component" value="Unassembled WGS sequence"/>
</dbReference>
<dbReference type="PROSITE" id="PS50837">
    <property type="entry name" value="NACHT"/>
    <property type="match status" value="1"/>
</dbReference>
<evidence type="ECO:0000256" key="1">
    <source>
        <dbReference type="ARBA" id="ARBA00022737"/>
    </source>
</evidence>
<accession>A0A9P9BKR5</accession>
<reference evidence="3" key="1">
    <citation type="journal article" date="2021" name="Nat. Commun.">
        <title>Genetic determinants of endophytism in the Arabidopsis root mycobiome.</title>
        <authorList>
            <person name="Mesny F."/>
            <person name="Miyauchi S."/>
            <person name="Thiergart T."/>
            <person name="Pickel B."/>
            <person name="Atanasova L."/>
            <person name="Karlsson M."/>
            <person name="Huettel B."/>
            <person name="Barry K.W."/>
            <person name="Haridas S."/>
            <person name="Chen C."/>
            <person name="Bauer D."/>
            <person name="Andreopoulos W."/>
            <person name="Pangilinan J."/>
            <person name="LaButti K."/>
            <person name="Riley R."/>
            <person name="Lipzen A."/>
            <person name="Clum A."/>
            <person name="Drula E."/>
            <person name="Henrissat B."/>
            <person name="Kohler A."/>
            <person name="Grigoriev I.V."/>
            <person name="Martin F.M."/>
            <person name="Hacquard S."/>
        </authorList>
    </citation>
    <scope>NUCLEOTIDE SEQUENCE</scope>
    <source>
        <strain evidence="3">MPI-CAGE-CH-0230</strain>
    </source>
</reference>
<dbReference type="Gene3D" id="3.40.50.1580">
    <property type="entry name" value="Nucleoside phosphorylase domain"/>
    <property type="match status" value="1"/>
</dbReference>
<evidence type="ECO:0000313" key="3">
    <source>
        <dbReference type="EMBL" id="KAH7020877.1"/>
    </source>
</evidence>
<comment type="caution">
    <text evidence="3">The sequence shown here is derived from an EMBL/GenBank/DDBJ whole genome shotgun (WGS) entry which is preliminary data.</text>
</comment>
<dbReference type="SUPFAM" id="SSF52540">
    <property type="entry name" value="P-loop containing nucleoside triphosphate hydrolases"/>
    <property type="match status" value="1"/>
</dbReference>
<dbReference type="Pfam" id="PF24883">
    <property type="entry name" value="NPHP3_N"/>
    <property type="match status" value="1"/>
</dbReference>
<protein>
    <recommendedName>
        <fullName evidence="2">NACHT domain-containing protein</fullName>
    </recommendedName>
</protein>
<dbReference type="OrthoDB" id="194358at2759"/>
<keyword evidence="4" id="KW-1185">Reference proteome</keyword>